<name>A0A5C5U3Y3_9GAMM</name>
<organism evidence="3 4">
    <name type="scientific">Luteimonas marina</name>
    <dbReference type="NCBI Taxonomy" id="488485"/>
    <lineage>
        <taxon>Bacteria</taxon>
        <taxon>Pseudomonadati</taxon>
        <taxon>Pseudomonadota</taxon>
        <taxon>Gammaproteobacteria</taxon>
        <taxon>Lysobacterales</taxon>
        <taxon>Lysobacteraceae</taxon>
        <taxon>Luteimonas</taxon>
    </lineage>
</organism>
<evidence type="ECO:0000256" key="1">
    <source>
        <dbReference type="SAM" id="MobiDB-lite"/>
    </source>
</evidence>
<dbReference type="EMBL" id="VOHK01000004">
    <property type="protein sequence ID" value="TWT20110.1"/>
    <property type="molecule type" value="Genomic_DNA"/>
</dbReference>
<feature type="compositionally biased region" description="Low complexity" evidence="1">
    <location>
        <begin position="52"/>
        <end position="61"/>
    </location>
</feature>
<evidence type="ECO:0000313" key="4">
    <source>
        <dbReference type="Proteomes" id="UP000319980"/>
    </source>
</evidence>
<keyword evidence="4" id="KW-1185">Reference proteome</keyword>
<dbReference type="Proteomes" id="UP000319980">
    <property type="component" value="Unassembled WGS sequence"/>
</dbReference>
<dbReference type="InterPro" id="IPR010427">
    <property type="entry name" value="DUF1023"/>
</dbReference>
<reference evidence="3 4" key="1">
    <citation type="journal article" date="2008" name="Int. J. Syst. Evol. Microbiol.">
        <title>Luteimonas marina sp. nov., isolated from seawater.</title>
        <authorList>
            <person name="Baik K.S."/>
            <person name="Park S.C."/>
            <person name="Kim M.S."/>
            <person name="Kim E.M."/>
            <person name="Park C."/>
            <person name="Chun J."/>
            <person name="Seong C.N."/>
        </authorList>
    </citation>
    <scope>NUCLEOTIDE SEQUENCE [LARGE SCALE GENOMIC DNA]</scope>
    <source>
        <strain evidence="3 4">FR1330</strain>
    </source>
</reference>
<feature type="compositionally biased region" description="Low complexity" evidence="1">
    <location>
        <begin position="9"/>
        <end position="23"/>
    </location>
</feature>
<dbReference type="Gene3D" id="3.40.50.1820">
    <property type="entry name" value="alpha/beta hydrolase"/>
    <property type="match status" value="1"/>
</dbReference>
<evidence type="ECO:0000313" key="3">
    <source>
        <dbReference type="EMBL" id="TWT20110.1"/>
    </source>
</evidence>
<dbReference type="SUPFAM" id="SSF53474">
    <property type="entry name" value="alpha/beta-Hydrolases"/>
    <property type="match status" value="1"/>
</dbReference>
<dbReference type="InterPro" id="IPR029058">
    <property type="entry name" value="AB_hydrolase_fold"/>
</dbReference>
<protein>
    <recommendedName>
        <fullName evidence="2">DUF1023 domain-containing protein</fullName>
    </recommendedName>
</protein>
<evidence type="ECO:0000259" key="2">
    <source>
        <dbReference type="Pfam" id="PF06259"/>
    </source>
</evidence>
<gene>
    <name evidence="3" type="ORF">FQY83_10195</name>
</gene>
<dbReference type="OrthoDB" id="5969911at2"/>
<proteinExistence type="predicted"/>
<comment type="caution">
    <text evidence="3">The sequence shown here is derived from an EMBL/GenBank/DDBJ whole genome shotgun (WGS) entry which is preliminary data.</text>
</comment>
<sequence>MRRRPRVCPSFPRPRASRRLPASPACPPERRMSPTIGPVSTQLDLPQPNACPAGAPPSGSAQEQAQWWNGLSAQEQSNYLASYGPQIGGMDGLPAEVRHEANLAMLRHDAEHGEDRQASQALLDRIESSQSGPASDRLLLLGFQPKAGGSDAQAIVAISNPDTADNVAIFVPGTGTDVGSLGGNIDRMADLQAQAETVPGSGETSTIVWLGYDAPDDIFPDALGAGYAKDGAPALRDFTFGLREAHQGPDARVTVIGHSYGSTVVGTADAMAGEGLAVDDIIAMGSPGMGYEADERRPGWGPFRIDSPLVDDISDMHIGADHFWAGAASNDPVSYTEVHGNSPVDWSFGGQRITTDGASGHSEYWDPGTEALRNQAYIVTGNYDQVDTVGRRFG</sequence>
<dbReference type="AlphaFoldDB" id="A0A5C5U3Y3"/>
<dbReference type="Pfam" id="PF06259">
    <property type="entry name" value="Abhydrolase_8"/>
    <property type="match status" value="1"/>
</dbReference>
<feature type="domain" description="DUF1023" evidence="2">
    <location>
        <begin position="152"/>
        <end position="292"/>
    </location>
</feature>
<feature type="region of interest" description="Disordered" evidence="1">
    <location>
        <begin position="1"/>
        <end position="63"/>
    </location>
</feature>
<accession>A0A5C5U3Y3</accession>